<name>A0A1H7BYD7_9ACTN</name>
<dbReference type="Gene3D" id="1.10.10.10">
    <property type="entry name" value="Winged helix-like DNA-binding domain superfamily/Winged helix DNA-binding domain"/>
    <property type="match status" value="1"/>
</dbReference>
<evidence type="ECO:0000313" key="3">
    <source>
        <dbReference type="Proteomes" id="UP000198707"/>
    </source>
</evidence>
<dbReference type="InterPro" id="IPR011991">
    <property type="entry name" value="ArsR-like_HTH"/>
</dbReference>
<protein>
    <submittedName>
        <fullName evidence="2">Helix-turn-helix domain-containing protein</fullName>
    </submittedName>
</protein>
<sequence>MIINAEPARSSAGIVETVLHPGRLRIVHALMDRELTARQLSAELSDIPQASLYRHVGRLVDAGVLRVTREERVRGGTQRTYTVVESAVTLGPRDFDAASSADHQRYFAAFVGALVAGFDQYLRTTDAAPTRDGVVYQQIPVWTTPAESRQLATAITELLRPLRMRTEGRHRRRTTFAMVLHPDPAP</sequence>
<dbReference type="SUPFAM" id="SSF46785">
    <property type="entry name" value="Winged helix' DNA-binding domain"/>
    <property type="match status" value="1"/>
</dbReference>
<dbReference type="AlphaFoldDB" id="A0A1H7BYD7"/>
<dbReference type="InterPro" id="IPR001845">
    <property type="entry name" value="HTH_ArsR_DNA-bd_dom"/>
</dbReference>
<keyword evidence="3" id="KW-1185">Reference proteome</keyword>
<dbReference type="SMART" id="SM00418">
    <property type="entry name" value="HTH_ARSR"/>
    <property type="match status" value="1"/>
</dbReference>
<reference evidence="3" key="1">
    <citation type="submission" date="2016-10" db="EMBL/GenBank/DDBJ databases">
        <authorList>
            <person name="Varghese N."/>
            <person name="Submissions S."/>
        </authorList>
    </citation>
    <scope>NUCLEOTIDE SEQUENCE [LARGE SCALE GENOMIC DNA]</scope>
    <source>
        <strain evidence="3">CGMCC 4.7038</strain>
    </source>
</reference>
<accession>A0A1H7BYD7</accession>
<dbReference type="CDD" id="cd00090">
    <property type="entry name" value="HTH_ARSR"/>
    <property type="match status" value="1"/>
</dbReference>
<dbReference type="Pfam" id="PF12840">
    <property type="entry name" value="HTH_20"/>
    <property type="match status" value="1"/>
</dbReference>
<dbReference type="Proteomes" id="UP000198707">
    <property type="component" value="Unassembled WGS sequence"/>
</dbReference>
<gene>
    <name evidence="2" type="ORF">SAMN05443287_108109</name>
</gene>
<dbReference type="InterPro" id="IPR036388">
    <property type="entry name" value="WH-like_DNA-bd_sf"/>
</dbReference>
<dbReference type="InterPro" id="IPR036390">
    <property type="entry name" value="WH_DNA-bd_sf"/>
</dbReference>
<proteinExistence type="predicted"/>
<dbReference type="Gene3D" id="6.10.140.2180">
    <property type="match status" value="1"/>
</dbReference>
<organism evidence="2 3">
    <name type="scientific">Micromonospora phaseoli</name>
    <dbReference type="NCBI Taxonomy" id="1144548"/>
    <lineage>
        <taxon>Bacteria</taxon>
        <taxon>Bacillati</taxon>
        <taxon>Actinomycetota</taxon>
        <taxon>Actinomycetes</taxon>
        <taxon>Micromonosporales</taxon>
        <taxon>Micromonosporaceae</taxon>
        <taxon>Micromonospora</taxon>
    </lineage>
</organism>
<dbReference type="GO" id="GO:0003700">
    <property type="term" value="F:DNA-binding transcription factor activity"/>
    <property type="evidence" value="ECO:0007669"/>
    <property type="project" value="InterPro"/>
</dbReference>
<dbReference type="EMBL" id="FNYV01000008">
    <property type="protein sequence ID" value="SEJ82398.1"/>
    <property type="molecule type" value="Genomic_DNA"/>
</dbReference>
<dbReference type="RefSeq" id="WP_232521475.1">
    <property type="nucleotide sequence ID" value="NZ_BOPI01000004.1"/>
</dbReference>
<evidence type="ECO:0000313" key="2">
    <source>
        <dbReference type="EMBL" id="SEJ82398.1"/>
    </source>
</evidence>
<evidence type="ECO:0000259" key="1">
    <source>
        <dbReference type="SMART" id="SM00418"/>
    </source>
</evidence>
<feature type="domain" description="HTH arsR-type" evidence="1">
    <location>
        <begin position="17"/>
        <end position="97"/>
    </location>
</feature>